<accession>A0AA40E8W9</accession>
<sequence>MHCWRLGSVFAFYVIPSSCTEDVLFLFWAVWNSINKSTRRSASLNREASNLISGPMSNACHPGEQTHFQPVCYRQALDEASW</sequence>
<dbReference type="EMBL" id="JAUKUA010000001">
    <property type="protein sequence ID" value="KAK0731225.1"/>
    <property type="molecule type" value="Genomic_DNA"/>
</dbReference>
<feature type="transmembrane region" description="Helical" evidence="1">
    <location>
        <begin position="6"/>
        <end position="31"/>
    </location>
</feature>
<feature type="signal peptide" evidence="2">
    <location>
        <begin position="1"/>
        <end position="19"/>
    </location>
</feature>
<comment type="caution">
    <text evidence="3">The sequence shown here is derived from an EMBL/GenBank/DDBJ whole genome shotgun (WGS) entry which is preliminary data.</text>
</comment>
<dbReference type="AlphaFoldDB" id="A0AA40E8W9"/>
<keyword evidence="1" id="KW-1133">Transmembrane helix</keyword>
<evidence type="ECO:0000313" key="4">
    <source>
        <dbReference type="Proteomes" id="UP001172102"/>
    </source>
</evidence>
<name>A0AA40E8W9_9PEZI</name>
<reference evidence="3" key="1">
    <citation type="submission" date="2023-06" db="EMBL/GenBank/DDBJ databases">
        <title>Genome-scale phylogeny and comparative genomics of the fungal order Sordariales.</title>
        <authorList>
            <consortium name="Lawrence Berkeley National Laboratory"/>
            <person name="Hensen N."/>
            <person name="Bonometti L."/>
            <person name="Westerberg I."/>
            <person name="Brannstrom I.O."/>
            <person name="Guillou S."/>
            <person name="Cros-Aarteil S."/>
            <person name="Calhoun S."/>
            <person name="Haridas S."/>
            <person name="Kuo A."/>
            <person name="Mondo S."/>
            <person name="Pangilinan J."/>
            <person name="Riley R."/>
            <person name="Labutti K."/>
            <person name="Andreopoulos B."/>
            <person name="Lipzen A."/>
            <person name="Chen C."/>
            <person name="Yanf M."/>
            <person name="Daum C."/>
            <person name="Ng V."/>
            <person name="Clum A."/>
            <person name="Steindorff A."/>
            <person name="Ohm R."/>
            <person name="Martin F."/>
            <person name="Silar P."/>
            <person name="Natvig D."/>
            <person name="Lalanne C."/>
            <person name="Gautier V."/>
            <person name="Ament-Velasquez S.L."/>
            <person name="Kruys A."/>
            <person name="Hutchinson M.I."/>
            <person name="Powell A.J."/>
            <person name="Barry K."/>
            <person name="Miller A.N."/>
            <person name="Grigoriev I.V."/>
            <person name="Debuchy R."/>
            <person name="Gladieux P."/>
            <person name="Thoren M.H."/>
            <person name="Johannesson H."/>
        </authorList>
    </citation>
    <scope>NUCLEOTIDE SEQUENCE</scope>
    <source>
        <strain evidence="3">SMH4607-1</strain>
    </source>
</reference>
<protein>
    <recommendedName>
        <fullName evidence="5">Secreted protein</fullName>
    </recommendedName>
</protein>
<evidence type="ECO:0000256" key="1">
    <source>
        <dbReference type="SAM" id="Phobius"/>
    </source>
</evidence>
<keyword evidence="1" id="KW-0472">Membrane</keyword>
<organism evidence="3 4">
    <name type="scientific">Lasiosphaeris hirsuta</name>
    <dbReference type="NCBI Taxonomy" id="260670"/>
    <lineage>
        <taxon>Eukaryota</taxon>
        <taxon>Fungi</taxon>
        <taxon>Dikarya</taxon>
        <taxon>Ascomycota</taxon>
        <taxon>Pezizomycotina</taxon>
        <taxon>Sordariomycetes</taxon>
        <taxon>Sordariomycetidae</taxon>
        <taxon>Sordariales</taxon>
        <taxon>Lasiosphaeriaceae</taxon>
        <taxon>Lasiosphaeris</taxon>
    </lineage>
</organism>
<evidence type="ECO:0000256" key="2">
    <source>
        <dbReference type="SAM" id="SignalP"/>
    </source>
</evidence>
<evidence type="ECO:0000313" key="3">
    <source>
        <dbReference type="EMBL" id="KAK0731225.1"/>
    </source>
</evidence>
<feature type="chain" id="PRO_5041293275" description="Secreted protein" evidence="2">
    <location>
        <begin position="20"/>
        <end position="82"/>
    </location>
</feature>
<keyword evidence="4" id="KW-1185">Reference proteome</keyword>
<gene>
    <name evidence="3" type="ORF">B0H67DRAFT_64622</name>
</gene>
<dbReference type="Proteomes" id="UP001172102">
    <property type="component" value="Unassembled WGS sequence"/>
</dbReference>
<keyword evidence="2" id="KW-0732">Signal</keyword>
<keyword evidence="1" id="KW-0812">Transmembrane</keyword>
<evidence type="ECO:0008006" key="5">
    <source>
        <dbReference type="Google" id="ProtNLM"/>
    </source>
</evidence>
<proteinExistence type="predicted"/>